<keyword evidence="4" id="KW-1185">Reference proteome</keyword>
<dbReference type="CDD" id="cd03786">
    <property type="entry name" value="GTB_UDP-GlcNAc_2-Epimerase"/>
    <property type="match status" value="1"/>
</dbReference>
<keyword evidence="1" id="KW-0413">Isomerase</keyword>
<organism evidence="3 4">
    <name type="scientific">Salinisphaera orenii MK-B5</name>
    <dbReference type="NCBI Taxonomy" id="856730"/>
    <lineage>
        <taxon>Bacteria</taxon>
        <taxon>Pseudomonadati</taxon>
        <taxon>Pseudomonadota</taxon>
        <taxon>Gammaproteobacteria</taxon>
        <taxon>Salinisphaerales</taxon>
        <taxon>Salinisphaeraceae</taxon>
        <taxon>Salinisphaera</taxon>
    </lineage>
</organism>
<comment type="similarity">
    <text evidence="1">Belongs to the UDP-N-acetylglucosamine 2-epimerase family.</text>
</comment>
<dbReference type="RefSeq" id="WP_123630896.1">
    <property type="nucleotide sequence ID" value="NZ_AYKH01000012.1"/>
</dbReference>
<feature type="domain" description="UDP-N-acetylglucosamine 2-epimerase" evidence="2">
    <location>
        <begin position="26"/>
        <end position="361"/>
    </location>
</feature>
<protein>
    <submittedName>
        <fullName evidence="3">UDP-N-acetylglucosamine 2-epimerase</fullName>
    </submittedName>
</protein>
<evidence type="ECO:0000313" key="4">
    <source>
        <dbReference type="Proteomes" id="UP000283993"/>
    </source>
</evidence>
<comment type="caution">
    <text evidence="3">The sequence shown here is derived from an EMBL/GenBank/DDBJ whole genome shotgun (WGS) entry which is preliminary data.</text>
</comment>
<dbReference type="EMBL" id="AYKH01000012">
    <property type="protein sequence ID" value="ROO27693.1"/>
    <property type="molecule type" value="Genomic_DNA"/>
</dbReference>
<evidence type="ECO:0000256" key="1">
    <source>
        <dbReference type="RuleBase" id="RU003513"/>
    </source>
</evidence>
<dbReference type="NCBIfam" id="TIGR00236">
    <property type="entry name" value="wecB"/>
    <property type="match status" value="1"/>
</dbReference>
<dbReference type="AlphaFoldDB" id="A0A423PQ32"/>
<dbReference type="GO" id="GO:0016853">
    <property type="term" value="F:isomerase activity"/>
    <property type="evidence" value="ECO:0007669"/>
    <property type="project" value="UniProtKB-KW"/>
</dbReference>
<evidence type="ECO:0000259" key="2">
    <source>
        <dbReference type="Pfam" id="PF02350"/>
    </source>
</evidence>
<proteinExistence type="inferred from homology"/>
<evidence type="ECO:0000313" key="3">
    <source>
        <dbReference type="EMBL" id="ROO27693.1"/>
    </source>
</evidence>
<dbReference type="SUPFAM" id="SSF53756">
    <property type="entry name" value="UDP-Glycosyltransferase/glycogen phosphorylase"/>
    <property type="match status" value="1"/>
</dbReference>
<dbReference type="InterPro" id="IPR029767">
    <property type="entry name" value="WecB-like"/>
</dbReference>
<dbReference type="Gene3D" id="3.40.50.2000">
    <property type="entry name" value="Glycogen Phosphorylase B"/>
    <property type="match status" value="2"/>
</dbReference>
<dbReference type="PANTHER" id="PTHR43174:SF1">
    <property type="entry name" value="UDP-N-ACETYLGLUCOSAMINE 2-EPIMERASE"/>
    <property type="match status" value="1"/>
</dbReference>
<accession>A0A423PQ32</accession>
<reference evidence="3 4" key="1">
    <citation type="submission" date="2013-10" db="EMBL/GenBank/DDBJ databases">
        <title>Salinisphaera orenii MK-B5 Genome Sequencing.</title>
        <authorList>
            <person name="Lai Q."/>
            <person name="Li C."/>
            <person name="Shao Z."/>
        </authorList>
    </citation>
    <scope>NUCLEOTIDE SEQUENCE [LARGE SCALE GENOMIC DNA]</scope>
    <source>
        <strain evidence="3 4">MK-B5</strain>
    </source>
</reference>
<name>A0A423PQ32_9GAMM</name>
<dbReference type="InterPro" id="IPR003331">
    <property type="entry name" value="UDP_GlcNAc_Epimerase_2_dom"/>
</dbReference>
<sequence>MSATVLVDVIAAARPNFMKVAPLYHALSKVSWCRVRLVHTGQHYDANMSDSFFRDFGLPKPDVHLEVGSGSHAEQTGRVMMAYENVCLEERPDWVIVVGDVNSTAACALAAVKLGIRVAHLEAGLRSRDRSMPEEINRLVTDAIVDLLWTPSRDADANLLAEGIPPEKIDFVGNIMLDSFELVRPRIAKADTLAKLGLDLDRYAIVTLHRPSNVDDPATLALLVEQLVESSERVPLVFAVHPRTRARLESSGLLERLESAPAVYLIEPQGYIDFMHLVTSAQIAITDSGGIQEETTYLGIPCLTLRENTERPVTLTEGSNRLLKPAELVATVDQVLGDEIRRRTPPELWDGQAAGRIVASLAQRIG</sequence>
<gene>
    <name evidence="3" type="ORF">SAOR_07590</name>
</gene>
<dbReference type="PANTHER" id="PTHR43174">
    <property type="entry name" value="UDP-N-ACETYLGLUCOSAMINE 2-EPIMERASE"/>
    <property type="match status" value="1"/>
</dbReference>
<dbReference type="Proteomes" id="UP000283993">
    <property type="component" value="Unassembled WGS sequence"/>
</dbReference>
<dbReference type="Pfam" id="PF02350">
    <property type="entry name" value="Epimerase_2"/>
    <property type="match status" value="1"/>
</dbReference>